<evidence type="ECO:0000259" key="4">
    <source>
        <dbReference type="PROSITE" id="PS50090"/>
    </source>
</evidence>
<dbReference type="Proteomes" id="UP000316621">
    <property type="component" value="Chromosome 11"/>
</dbReference>
<proteinExistence type="predicted"/>
<evidence type="ECO:0000256" key="3">
    <source>
        <dbReference type="ARBA" id="ARBA00023242"/>
    </source>
</evidence>
<dbReference type="PANTHER" id="PTHR43952:SF75">
    <property type="entry name" value="PROTEIN RADIALIS-LIKE 6"/>
    <property type="match status" value="1"/>
</dbReference>
<keyword evidence="2" id="KW-0804">Transcription</keyword>
<evidence type="ECO:0000256" key="1">
    <source>
        <dbReference type="ARBA" id="ARBA00023015"/>
    </source>
</evidence>
<dbReference type="CDD" id="cd00167">
    <property type="entry name" value="SANT"/>
    <property type="match status" value="1"/>
</dbReference>
<dbReference type="AlphaFoldDB" id="A0A4Y7LCG0"/>
<evidence type="ECO:0000313" key="6">
    <source>
        <dbReference type="Proteomes" id="UP000316621"/>
    </source>
</evidence>
<gene>
    <name evidence="5" type="ORF">C5167_045128</name>
</gene>
<dbReference type="EMBL" id="CM010725">
    <property type="protein sequence ID" value="RZC82340.1"/>
    <property type="molecule type" value="Genomic_DNA"/>
</dbReference>
<keyword evidence="3" id="KW-0539">Nucleus</keyword>
<organism evidence="5 6">
    <name type="scientific">Papaver somniferum</name>
    <name type="common">Opium poppy</name>
    <dbReference type="NCBI Taxonomy" id="3469"/>
    <lineage>
        <taxon>Eukaryota</taxon>
        <taxon>Viridiplantae</taxon>
        <taxon>Streptophyta</taxon>
        <taxon>Embryophyta</taxon>
        <taxon>Tracheophyta</taxon>
        <taxon>Spermatophyta</taxon>
        <taxon>Magnoliopsida</taxon>
        <taxon>Ranunculales</taxon>
        <taxon>Papaveraceae</taxon>
        <taxon>Papaveroideae</taxon>
        <taxon>Papaver</taxon>
    </lineage>
</organism>
<accession>A0A4Y7LCG0</accession>
<dbReference type="GO" id="GO:0003700">
    <property type="term" value="F:DNA-binding transcription factor activity"/>
    <property type="evidence" value="ECO:0007669"/>
    <property type="project" value="InterPro"/>
</dbReference>
<keyword evidence="1" id="KW-0805">Transcription regulation</keyword>
<dbReference type="Gramene" id="RZC82340">
    <property type="protein sequence ID" value="RZC82340"/>
    <property type="gene ID" value="C5167_045128"/>
</dbReference>
<feature type="domain" description="Myb-like" evidence="4">
    <location>
        <begin position="3"/>
        <end position="58"/>
    </location>
</feature>
<dbReference type="InterPro" id="IPR009057">
    <property type="entry name" value="Homeodomain-like_sf"/>
</dbReference>
<name>A0A4Y7LCG0_PAPSO</name>
<dbReference type="InterPro" id="IPR001005">
    <property type="entry name" value="SANT/Myb"/>
</dbReference>
<protein>
    <recommendedName>
        <fullName evidence="4">Myb-like domain-containing protein</fullName>
    </recommendedName>
</protein>
<evidence type="ECO:0000256" key="2">
    <source>
        <dbReference type="ARBA" id="ARBA00023163"/>
    </source>
</evidence>
<reference evidence="5 6" key="1">
    <citation type="journal article" date="2018" name="Science">
        <title>The opium poppy genome and morphinan production.</title>
        <authorList>
            <person name="Guo L."/>
            <person name="Winzer T."/>
            <person name="Yang X."/>
            <person name="Li Y."/>
            <person name="Ning Z."/>
            <person name="He Z."/>
            <person name="Teodor R."/>
            <person name="Lu Y."/>
            <person name="Bowser T.A."/>
            <person name="Graham I.A."/>
            <person name="Ye K."/>
        </authorList>
    </citation>
    <scope>NUCLEOTIDE SEQUENCE [LARGE SCALE GENOMIC DNA]</scope>
    <source>
        <strain evidence="6">cv. HN1</strain>
        <tissue evidence="5">Leaves</tissue>
    </source>
</reference>
<dbReference type="Gene3D" id="1.10.10.60">
    <property type="entry name" value="Homeodomain-like"/>
    <property type="match status" value="1"/>
</dbReference>
<dbReference type="PROSITE" id="PS50090">
    <property type="entry name" value="MYB_LIKE"/>
    <property type="match status" value="1"/>
</dbReference>
<dbReference type="STRING" id="3469.A0A4Y7LCG0"/>
<dbReference type="SMART" id="SM00717">
    <property type="entry name" value="SANT"/>
    <property type="match status" value="1"/>
</dbReference>
<dbReference type="PANTHER" id="PTHR43952">
    <property type="entry name" value="MYB FAMILY TRANSCRIPTION FACTOR-RELATED"/>
    <property type="match status" value="1"/>
</dbReference>
<keyword evidence="6" id="KW-1185">Reference proteome</keyword>
<dbReference type="InterPro" id="IPR044636">
    <property type="entry name" value="RADIALIS-like"/>
</dbReference>
<dbReference type="SUPFAM" id="SSF46689">
    <property type="entry name" value="Homeodomain-like"/>
    <property type="match status" value="1"/>
</dbReference>
<dbReference type="Pfam" id="PF23082">
    <property type="entry name" value="Myb_DNA-binding_2"/>
    <property type="match status" value="1"/>
</dbReference>
<evidence type="ECO:0000313" key="5">
    <source>
        <dbReference type="EMBL" id="RZC82340.1"/>
    </source>
</evidence>
<sequence length="89" mass="10255">MSGSDSPKVTWTIKEDQILETAFFMHDENSPNRWEKIAKDVGGKKTVEDVKKRYMVLQDAIDSIESGENFKIVYEEDNEGDKKKKGNKK</sequence>